<feature type="region of interest" description="Disordered" evidence="1">
    <location>
        <begin position="19"/>
        <end position="52"/>
    </location>
</feature>
<protein>
    <submittedName>
        <fullName evidence="2">Uncharacterized protein C1orf131-like</fullName>
    </submittedName>
</protein>
<dbReference type="PANTHER" id="PTHR28366:SF1">
    <property type="entry name" value="CHROMOSOME 1 OPEN READING FRAME 131"/>
    <property type="match status" value="1"/>
</dbReference>
<evidence type="ECO:0000256" key="1">
    <source>
        <dbReference type="SAM" id="MobiDB-lite"/>
    </source>
</evidence>
<sequence length="217" mass="25579">MSYFDEELKEFYLSQLRNKESQDVQTKSKRTKKKVNNQTNEQQYDVEEKSSSPIAVQPSRKVEVVVFKRHKTNKKKIFDEKSTEETVDDTDMSRLKPKKLLSKLQWDVTAFGLEGYSKEEKRKLEAERAIKLGAKPKKRQYVNYKVLMEERKKQKLEEEASHEKEASQKSKKKRQKNNTKTVFWQDSLKTKNFGQVGSFKNGVLKVSSFDIKSVKRK</sequence>
<dbReference type="Pfam" id="PF15375">
    <property type="entry name" value="FSAF1"/>
    <property type="match status" value="1"/>
</dbReference>
<feature type="compositionally biased region" description="Basic and acidic residues" evidence="1">
    <location>
        <begin position="153"/>
        <end position="168"/>
    </location>
</feature>
<accession>A0A6F9D7T9</accession>
<feature type="region of interest" description="Disordered" evidence="1">
    <location>
        <begin position="153"/>
        <end position="183"/>
    </location>
</feature>
<gene>
    <name evidence="2" type="primary">C1orf131</name>
</gene>
<evidence type="ECO:0000313" key="2">
    <source>
        <dbReference type="EMBL" id="CAB3226636.1"/>
    </source>
</evidence>
<reference evidence="2" key="1">
    <citation type="submission" date="2020-04" db="EMBL/GenBank/DDBJ databases">
        <authorList>
            <person name="Neveu A P."/>
        </authorList>
    </citation>
    <scope>NUCLEOTIDE SEQUENCE</scope>
    <source>
        <tissue evidence="2">Whole embryo</tissue>
    </source>
</reference>
<dbReference type="EMBL" id="LR783469">
    <property type="protein sequence ID" value="CAB3226636.1"/>
    <property type="molecule type" value="mRNA"/>
</dbReference>
<dbReference type="InterPro" id="IPR027973">
    <property type="entry name" value="FSAF1-like"/>
</dbReference>
<name>A0A6F9D7T9_9ASCI</name>
<proteinExistence type="evidence at transcript level"/>
<dbReference type="InterPro" id="IPR052852">
    <property type="entry name" value="SSU_Processome_Comp"/>
</dbReference>
<dbReference type="AlphaFoldDB" id="A0A6F9D7T9"/>
<organism evidence="2">
    <name type="scientific">Phallusia mammillata</name>
    <dbReference type="NCBI Taxonomy" id="59560"/>
    <lineage>
        <taxon>Eukaryota</taxon>
        <taxon>Metazoa</taxon>
        <taxon>Chordata</taxon>
        <taxon>Tunicata</taxon>
        <taxon>Ascidiacea</taxon>
        <taxon>Phlebobranchia</taxon>
        <taxon>Ascidiidae</taxon>
        <taxon>Phallusia</taxon>
    </lineage>
</organism>
<dbReference type="PANTHER" id="PTHR28366">
    <property type="entry name" value="CHROMOSOME 1 OPEN READING FRAME 131"/>
    <property type="match status" value="1"/>
</dbReference>